<name>A0A430G486_9SPHN</name>
<dbReference type="AlphaFoldDB" id="A0A430G486"/>
<organism evidence="1 2">
    <name type="scientific">Sphingomonas koreensis</name>
    <dbReference type="NCBI Taxonomy" id="93064"/>
    <lineage>
        <taxon>Bacteria</taxon>
        <taxon>Pseudomonadati</taxon>
        <taxon>Pseudomonadota</taxon>
        <taxon>Alphaproteobacteria</taxon>
        <taxon>Sphingomonadales</taxon>
        <taxon>Sphingomonadaceae</taxon>
        <taxon>Sphingomonas</taxon>
    </lineage>
</organism>
<gene>
    <name evidence="1" type="ORF">DAH66_09800</name>
</gene>
<reference evidence="1 2" key="1">
    <citation type="submission" date="2018-07" db="EMBL/GenBank/DDBJ databases">
        <title>Genomic and Epidemiologic Investigation of an Indolent Hospital Outbreak.</title>
        <authorList>
            <person name="Johnson R.C."/>
            <person name="Deming C."/>
            <person name="Conlan S."/>
            <person name="Zellmer C.J."/>
            <person name="Michelin A.V."/>
            <person name="Lee-Lin S."/>
            <person name="Thomas P.J."/>
            <person name="Park M."/>
            <person name="Weingarten R.A."/>
            <person name="Less J."/>
            <person name="Dekker J.P."/>
            <person name="Frank K.M."/>
            <person name="Musser K.A."/>
            <person name="Mcquiston J.R."/>
            <person name="Henderson D.K."/>
            <person name="Lau A.F."/>
            <person name="Palmore T.N."/>
            <person name="Segre J.A."/>
        </authorList>
    </citation>
    <scope>NUCLEOTIDE SEQUENCE [LARGE SCALE GENOMIC DNA]</scope>
    <source>
        <strain evidence="1 2">SK-CDC1_0717</strain>
    </source>
</reference>
<proteinExistence type="predicted"/>
<protein>
    <submittedName>
        <fullName evidence="1">Uncharacterized protein</fullName>
    </submittedName>
</protein>
<accession>A0A430G486</accession>
<comment type="caution">
    <text evidence="1">The sequence shown here is derived from an EMBL/GenBank/DDBJ whole genome shotgun (WGS) entry which is preliminary data.</text>
</comment>
<dbReference type="Proteomes" id="UP000287746">
    <property type="component" value="Unassembled WGS sequence"/>
</dbReference>
<evidence type="ECO:0000313" key="2">
    <source>
        <dbReference type="Proteomes" id="UP000287746"/>
    </source>
</evidence>
<dbReference type="RefSeq" id="WP_126004365.1">
    <property type="nucleotide sequence ID" value="NZ_QQYZ01000007.1"/>
</dbReference>
<evidence type="ECO:0000313" key="1">
    <source>
        <dbReference type="EMBL" id="RSY85976.1"/>
    </source>
</evidence>
<dbReference type="EMBL" id="QQYZ01000007">
    <property type="protein sequence ID" value="RSY85976.1"/>
    <property type="molecule type" value="Genomic_DNA"/>
</dbReference>
<sequence>MPTDWEQFQQSIARDAFSPIDNAQVERRNCTTRIIIGRDGSIRERVALQTISPEHREQLILLHYLRHYGLCYVEDVMGLNIVSRDAPWDFEIELSTGEHFFVEITAIADGRFQFEREKREERLRRAALRKTIRVRDLRKLNEMFDIPALEAVAVLHQNTPADLEIDNPLCPESVQLLMGMIQPATRPLDAQIVEAVASKVAKRHDNKDRTTLILDFRGNFPSQDELLAAADTLGPLLDQAPFREIWFYIGYFSNDQGNDAEFALTPLKLGQDKAEKLAALIENKGLDEFGRLIL</sequence>